<dbReference type="Proteomes" id="UP000494256">
    <property type="component" value="Unassembled WGS sequence"/>
</dbReference>
<dbReference type="AlphaFoldDB" id="A0A8S1BJP0"/>
<dbReference type="EMBL" id="CADEBD010000658">
    <property type="protein sequence ID" value="CAB3258640.1"/>
    <property type="molecule type" value="Genomic_DNA"/>
</dbReference>
<comment type="caution">
    <text evidence="1">The sequence shown here is derived from an EMBL/GenBank/DDBJ whole genome shotgun (WGS) entry which is preliminary data.</text>
</comment>
<protein>
    <submittedName>
        <fullName evidence="1">Uncharacterized protein</fullName>
    </submittedName>
</protein>
<evidence type="ECO:0000313" key="1">
    <source>
        <dbReference type="EMBL" id="CAB3258640.1"/>
    </source>
</evidence>
<dbReference type="OrthoDB" id="9930272at2759"/>
<sequence length="134" mass="15708">LESNACNWYLYIKSPEDISFVRMPINSRIEHTLLKAARRHKQTLVVSQYSSVVCSHRSGNRVSVKYLYGGDDNKHIGRWQLIVRPCGGWWCARCRVYFWLRGCLSYITPHVGISNTVNCVDYSTERFAKNYERR</sequence>
<organism evidence="1 2">
    <name type="scientific">Arctia plantaginis</name>
    <name type="common">Wood tiger moth</name>
    <name type="synonym">Phalaena plantaginis</name>
    <dbReference type="NCBI Taxonomy" id="874455"/>
    <lineage>
        <taxon>Eukaryota</taxon>
        <taxon>Metazoa</taxon>
        <taxon>Ecdysozoa</taxon>
        <taxon>Arthropoda</taxon>
        <taxon>Hexapoda</taxon>
        <taxon>Insecta</taxon>
        <taxon>Pterygota</taxon>
        <taxon>Neoptera</taxon>
        <taxon>Endopterygota</taxon>
        <taxon>Lepidoptera</taxon>
        <taxon>Glossata</taxon>
        <taxon>Ditrysia</taxon>
        <taxon>Noctuoidea</taxon>
        <taxon>Erebidae</taxon>
        <taxon>Arctiinae</taxon>
        <taxon>Arctia</taxon>
    </lineage>
</organism>
<gene>
    <name evidence="1" type="ORF">APLA_LOCUS16276</name>
</gene>
<name>A0A8S1BJP0_ARCPL</name>
<reference evidence="1 2" key="1">
    <citation type="submission" date="2020-04" db="EMBL/GenBank/DDBJ databases">
        <authorList>
            <person name="Wallbank WR R."/>
            <person name="Pardo Diaz C."/>
            <person name="Kozak K."/>
            <person name="Martin S."/>
            <person name="Jiggins C."/>
            <person name="Moest M."/>
            <person name="Warren A I."/>
            <person name="Byers J.R.P. K."/>
            <person name="Montejo-Kovacevich G."/>
            <person name="Yen C E."/>
        </authorList>
    </citation>
    <scope>NUCLEOTIDE SEQUENCE [LARGE SCALE GENOMIC DNA]</scope>
</reference>
<feature type="non-terminal residue" evidence="1">
    <location>
        <position position="1"/>
    </location>
</feature>
<proteinExistence type="predicted"/>
<accession>A0A8S1BJP0</accession>
<evidence type="ECO:0000313" key="2">
    <source>
        <dbReference type="Proteomes" id="UP000494256"/>
    </source>
</evidence>